<organism evidence="1 2">
    <name type="scientific">Phtheirospermum japonicum</name>
    <dbReference type="NCBI Taxonomy" id="374723"/>
    <lineage>
        <taxon>Eukaryota</taxon>
        <taxon>Viridiplantae</taxon>
        <taxon>Streptophyta</taxon>
        <taxon>Embryophyta</taxon>
        <taxon>Tracheophyta</taxon>
        <taxon>Spermatophyta</taxon>
        <taxon>Magnoliopsida</taxon>
        <taxon>eudicotyledons</taxon>
        <taxon>Gunneridae</taxon>
        <taxon>Pentapetalae</taxon>
        <taxon>asterids</taxon>
        <taxon>lamiids</taxon>
        <taxon>Lamiales</taxon>
        <taxon>Orobanchaceae</taxon>
        <taxon>Orobanchaceae incertae sedis</taxon>
        <taxon>Phtheirospermum</taxon>
    </lineage>
</organism>
<proteinExistence type="predicted"/>
<dbReference type="GO" id="GO:0005840">
    <property type="term" value="C:ribosome"/>
    <property type="evidence" value="ECO:0007669"/>
    <property type="project" value="UniProtKB-KW"/>
</dbReference>
<name>A0A830BSA6_9LAMI</name>
<reference evidence="1" key="1">
    <citation type="submission" date="2020-07" db="EMBL/GenBank/DDBJ databases">
        <title>Ethylene signaling mediates host invasion by parasitic plants.</title>
        <authorList>
            <person name="Yoshida S."/>
        </authorList>
    </citation>
    <scope>NUCLEOTIDE SEQUENCE</scope>
    <source>
        <strain evidence="1">Okayama</strain>
    </source>
</reference>
<protein>
    <submittedName>
        <fullName evidence="1">60S ribosomal protein l44</fullName>
    </submittedName>
</protein>
<accession>A0A830BSA6</accession>
<keyword evidence="1" id="KW-0689">Ribosomal protein</keyword>
<keyword evidence="1" id="KW-0687">Ribonucleoprotein</keyword>
<dbReference type="EMBL" id="BMAC01000174">
    <property type="protein sequence ID" value="GFP88859.1"/>
    <property type="molecule type" value="Genomic_DNA"/>
</dbReference>
<evidence type="ECO:0000313" key="1">
    <source>
        <dbReference type="EMBL" id="GFP88859.1"/>
    </source>
</evidence>
<evidence type="ECO:0000313" key="2">
    <source>
        <dbReference type="Proteomes" id="UP000653305"/>
    </source>
</evidence>
<gene>
    <name evidence="1" type="ORF">PHJA_001029600</name>
</gene>
<comment type="caution">
    <text evidence="1">The sequence shown here is derived from an EMBL/GenBank/DDBJ whole genome shotgun (WGS) entry which is preliminary data.</text>
</comment>
<dbReference type="AlphaFoldDB" id="A0A830BSA6"/>
<sequence length="57" mass="6702">MFPSMTSRGASILRLVKIRRVKELPFSECSDPEIENFCFMFGFYFDIIKLIVLSTNY</sequence>
<dbReference type="Proteomes" id="UP000653305">
    <property type="component" value="Unassembled WGS sequence"/>
</dbReference>
<keyword evidence="2" id="KW-1185">Reference proteome</keyword>